<dbReference type="Proteomes" id="UP000273786">
    <property type="component" value="Unassembled WGS sequence"/>
</dbReference>
<evidence type="ECO:0000313" key="2">
    <source>
        <dbReference type="Proteomes" id="UP000273786"/>
    </source>
</evidence>
<dbReference type="AlphaFoldDB" id="A0A3P3F4P2"/>
<protein>
    <submittedName>
        <fullName evidence="1">Uncharacterized protein</fullName>
    </submittedName>
</protein>
<name>A0A3P3F4P2_9HYPH</name>
<dbReference type="RefSeq" id="WP_125005381.1">
    <property type="nucleotide sequence ID" value="NZ_RQXT01000053.1"/>
</dbReference>
<sequence>MAGAKFFNAAMVDKPAADFMRWRTLEAEHGPDTLFNGPSLAKPWNGMVNPIASAWIDGALRSRDARQRDNTSRFLAARLMNKPFRLARSRRLLTGIRAIFFLRAVHFIPQHYCGHQRGPTIWRWHQRQLLPSQRPRADTTAEANGTNRWR</sequence>
<comment type="caution">
    <text evidence="1">The sequence shown here is derived from an EMBL/GenBank/DDBJ whole genome shotgun (WGS) entry which is preliminary data.</text>
</comment>
<reference evidence="1 2" key="1">
    <citation type="submission" date="2018-11" db="EMBL/GenBank/DDBJ databases">
        <title>the genome of Mesorhizobium tamadayense DSM 28320.</title>
        <authorList>
            <person name="Gao J."/>
        </authorList>
    </citation>
    <scope>NUCLEOTIDE SEQUENCE [LARGE SCALE GENOMIC DNA]</scope>
    <source>
        <strain evidence="1 2">DSM 28320</strain>
    </source>
</reference>
<accession>A0A3P3F4P2</accession>
<evidence type="ECO:0000313" key="1">
    <source>
        <dbReference type="EMBL" id="RRH93196.1"/>
    </source>
</evidence>
<keyword evidence="2" id="KW-1185">Reference proteome</keyword>
<dbReference type="EMBL" id="RQXT01000053">
    <property type="protein sequence ID" value="RRH93196.1"/>
    <property type="molecule type" value="Genomic_DNA"/>
</dbReference>
<gene>
    <name evidence="1" type="ORF">EH240_30065</name>
</gene>
<proteinExistence type="predicted"/>
<organism evidence="1 2">
    <name type="scientific">Mesorhizobium tamadayense</name>
    <dbReference type="NCBI Taxonomy" id="425306"/>
    <lineage>
        <taxon>Bacteria</taxon>
        <taxon>Pseudomonadati</taxon>
        <taxon>Pseudomonadota</taxon>
        <taxon>Alphaproteobacteria</taxon>
        <taxon>Hyphomicrobiales</taxon>
        <taxon>Phyllobacteriaceae</taxon>
        <taxon>Mesorhizobium</taxon>
    </lineage>
</organism>